<sequence length="135" mass="14959">MSVNEIKTFAVKQAGFEIVAELHRASQDITILFTGGDVPHYGVATVVSANQVLQSYRFASRPGHHHEEYVLTERLGKIIQPALQGNGVIIAGVHVNDITSEQMQATFKMTDELGQQIKKWLLTHPVAKPHETFAK</sequence>
<dbReference type="PATRIC" id="fig|1423738.3.peg.141"/>
<dbReference type="STRING" id="1423738.FC84_GL000139"/>
<reference evidence="2 3" key="1">
    <citation type="journal article" date="2015" name="Genome Announc.">
        <title>Expanding the biotechnology potential of lactobacilli through comparative genomics of 213 strains and associated genera.</title>
        <authorList>
            <person name="Sun Z."/>
            <person name="Harris H.M."/>
            <person name="McCann A."/>
            <person name="Guo C."/>
            <person name="Argimon S."/>
            <person name="Zhang W."/>
            <person name="Yang X."/>
            <person name="Jeffery I.B."/>
            <person name="Cooney J.C."/>
            <person name="Kagawa T.F."/>
            <person name="Liu W."/>
            <person name="Song Y."/>
            <person name="Salvetti E."/>
            <person name="Wrobel A."/>
            <person name="Rasinkangas P."/>
            <person name="Parkhill J."/>
            <person name="Rea M.C."/>
            <person name="O'Sullivan O."/>
            <person name="Ritari J."/>
            <person name="Douillard F.P."/>
            <person name="Paul Ross R."/>
            <person name="Yang R."/>
            <person name="Briner A.E."/>
            <person name="Felis G.E."/>
            <person name="de Vos W.M."/>
            <person name="Barrangou R."/>
            <person name="Klaenhammer T.R."/>
            <person name="Caufield P.W."/>
            <person name="Cui Y."/>
            <person name="Zhang H."/>
            <person name="O'Toole P.W."/>
        </authorList>
    </citation>
    <scope>NUCLEOTIDE SEQUENCE [LARGE SCALE GENOMIC DNA]</scope>
    <source>
        <strain evidence="2 3">DSM 20335</strain>
    </source>
</reference>
<dbReference type="Proteomes" id="UP000051813">
    <property type="component" value="Unassembled WGS sequence"/>
</dbReference>
<keyword evidence="3" id="KW-1185">Reference proteome</keyword>
<gene>
    <name evidence="2" type="ORF">FC84_GL000139</name>
</gene>
<dbReference type="EMBL" id="AYYK01000008">
    <property type="protein sequence ID" value="KRM78983.1"/>
    <property type="molecule type" value="Genomic_DNA"/>
</dbReference>
<protein>
    <recommendedName>
        <fullName evidence="1">Prenylated flavin chaperone LpdD-like domain-containing protein</fullName>
    </recommendedName>
</protein>
<proteinExistence type="predicted"/>
<dbReference type="AlphaFoldDB" id="A0A0R2BI65"/>
<name>A0A0R2BI65_9LACO</name>
<dbReference type="Pfam" id="PF21758">
    <property type="entry name" value="PAC_bac"/>
    <property type="match status" value="1"/>
</dbReference>
<accession>A0A0R2BI65</accession>
<evidence type="ECO:0000259" key="1">
    <source>
        <dbReference type="Pfam" id="PF21758"/>
    </source>
</evidence>
<evidence type="ECO:0000313" key="2">
    <source>
        <dbReference type="EMBL" id="KRM78983.1"/>
    </source>
</evidence>
<dbReference type="RefSeq" id="WP_057756472.1">
    <property type="nucleotide sequence ID" value="NZ_AYYK01000008.1"/>
</dbReference>
<dbReference type="OrthoDB" id="2243237at2"/>
<organism evidence="2 3">
    <name type="scientific">Lapidilactobacillus dextrinicus DSM 20335</name>
    <dbReference type="NCBI Taxonomy" id="1423738"/>
    <lineage>
        <taxon>Bacteria</taxon>
        <taxon>Bacillati</taxon>
        <taxon>Bacillota</taxon>
        <taxon>Bacilli</taxon>
        <taxon>Lactobacillales</taxon>
        <taxon>Lactobacillaceae</taxon>
        <taxon>Lapidilactobacillus</taxon>
    </lineage>
</organism>
<comment type="caution">
    <text evidence="2">The sequence shown here is derived from an EMBL/GenBank/DDBJ whole genome shotgun (WGS) entry which is preliminary data.</text>
</comment>
<dbReference type="InterPro" id="IPR048844">
    <property type="entry name" value="LpdD_chaperone-like"/>
</dbReference>
<feature type="domain" description="Prenylated flavin chaperone LpdD-like" evidence="1">
    <location>
        <begin position="13"/>
        <end position="121"/>
    </location>
</feature>
<evidence type="ECO:0000313" key="3">
    <source>
        <dbReference type="Proteomes" id="UP000051813"/>
    </source>
</evidence>